<dbReference type="SUPFAM" id="SSF81324">
    <property type="entry name" value="Voltage-gated potassium channels"/>
    <property type="match status" value="1"/>
</dbReference>
<dbReference type="Pfam" id="PF07885">
    <property type="entry name" value="Ion_trans_2"/>
    <property type="match status" value="1"/>
</dbReference>
<name>A0A5A7MYV1_9PROT</name>
<dbReference type="EMBL" id="BKCM01000005">
    <property type="protein sequence ID" value="GER00635.1"/>
    <property type="molecule type" value="Genomic_DNA"/>
</dbReference>
<dbReference type="GO" id="GO:0005249">
    <property type="term" value="F:voltage-gated potassium channel activity"/>
    <property type="evidence" value="ECO:0007669"/>
    <property type="project" value="InterPro"/>
</dbReference>
<evidence type="ECO:0000256" key="3">
    <source>
        <dbReference type="ARBA" id="ARBA00022692"/>
    </source>
</evidence>
<dbReference type="AlphaFoldDB" id="A0A5A7MYV1"/>
<gene>
    <name evidence="10" type="ORF">JCM17845_12580</name>
</gene>
<keyword evidence="5" id="KW-0406">Ion transport</keyword>
<keyword evidence="6 8" id="KW-0472">Membrane</keyword>
<feature type="transmembrane region" description="Helical" evidence="8">
    <location>
        <begin position="150"/>
        <end position="170"/>
    </location>
</feature>
<keyword evidence="2" id="KW-0813">Transport</keyword>
<evidence type="ECO:0000256" key="1">
    <source>
        <dbReference type="ARBA" id="ARBA00004141"/>
    </source>
</evidence>
<evidence type="ECO:0000256" key="2">
    <source>
        <dbReference type="ARBA" id="ARBA00022448"/>
    </source>
</evidence>
<evidence type="ECO:0000256" key="6">
    <source>
        <dbReference type="ARBA" id="ARBA00023136"/>
    </source>
</evidence>
<dbReference type="InterPro" id="IPR027359">
    <property type="entry name" value="Volt_channel_dom_sf"/>
</dbReference>
<feature type="transmembrane region" description="Helical" evidence="8">
    <location>
        <begin position="207"/>
        <end position="227"/>
    </location>
</feature>
<sequence length="271" mass="31060">MAQEAEREDAEDRRPQNLEVWLRSWYYGETEAAQRFRFTLLGFDILTIAFFLITSMLQPQPWMRWIGYVIAVALSLDYIARLIIANRAWRAALRIVSMADLIVIVSLVAPIIIENLAFLRVLRMLRLLRSYHLLKELRKEALWFRRNEELIESAINLFVFLFVTAAVVYVMEEGRNEGIGTYIDALYFTVAALTTTGFGDITLEGTWGRFLSVLIMVFGVALFLRLVQTIFRPGKVSFPCPNCGLSKHDPDAVHCKHCGEGLKIPTLGYMD</sequence>
<dbReference type="GO" id="GO:0001508">
    <property type="term" value="P:action potential"/>
    <property type="evidence" value="ECO:0007669"/>
    <property type="project" value="TreeGrafter"/>
</dbReference>
<protein>
    <submittedName>
        <fullName evidence="10">Ion transporter</fullName>
    </submittedName>
</protein>
<dbReference type="GO" id="GO:0008076">
    <property type="term" value="C:voltage-gated potassium channel complex"/>
    <property type="evidence" value="ECO:0007669"/>
    <property type="project" value="InterPro"/>
</dbReference>
<keyword evidence="3 8" id="KW-0812">Transmembrane</keyword>
<dbReference type="InterPro" id="IPR028325">
    <property type="entry name" value="VG_K_chnl"/>
</dbReference>
<keyword evidence="7" id="KW-0407">Ion channel</keyword>
<evidence type="ECO:0000259" key="9">
    <source>
        <dbReference type="Pfam" id="PF07885"/>
    </source>
</evidence>
<feature type="transmembrane region" description="Helical" evidence="8">
    <location>
        <begin position="65"/>
        <end position="84"/>
    </location>
</feature>
<keyword evidence="11" id="KW-1185">Reference proteome</keyword>
<feature type="transmembrane region" description="Helical" evidence="8">
    <location>
        <begin position="91"/>
        <end position="113"/>
    </location>
</feature>
<evidence type="ECO:0000313" key="10">
    <source>
        <dbReference type="EMBL" id="GER00635.1"/>
    </source>
</evidence>
<evidence type="ECO:0000256" key="7">
    <source>
        <dbReference type="ARBA" id="ARBA00023303"/>
    </source>
</evidence>
<dbReference type="PRINTS" id="PR01463">
    <property type="entry name" value="EAGCHANLFMLY"/>
</dbReference>
<dbReference type="Proteomes" id="UP000325187">
    <property type="component" value="Unassembled WGS sequence"/>
</dbReference>
<reference evidence="10 11" key="1">
    <citation type="submission" date="2019-09" db="EMBL/GenBank/DDBJ databases">
        <title>NBRP : Genome information of microbial organism related human and environment.</title>
        <authorList>
            <person name="Hattori M."/>
            <person name="Oshima K."/>
            <person name="Inaba H."/>
            <person name="Suda W."/>
            <person name="Sakamoto M."/>
            <person name="Iino T."/>
            <person name="Kitahara M."/>
            <person name="Oshida Y."/>
            <person name="Iida T."/>
            <person name="Kudo T."/>
            <person name="Itoh T."/>
            <person name="Ohkuma M."/>
        </authorList>
    </citation>
    <scope>NUCLEOTIDE SEQUENCE [LARGE SCALE GENOMIC DNA]</scope>
    <source>
        <strain evidence="10 11">Mie-1</strain>
    </source>
</reference>
<evidence type="ECO:0000256" key="5">
    <source>
        <dbReference type="ARBA" id="ARBA00023065"/>
    </source>
</evidence>
<comment type="caution">
    <text evidence="10">The sequence shown here is derived from an EMBL/GenBank/DDBJ whole genome shotgun (WGS) entry which is preliminary data.</text>
</comment>
<evidence type="ECO:0000256" key="4">
    <source>
        <dbReference type="ARBA" id="ARBA00022989"/>
    </source>
</evidence>
<dbReference type="PANTHER" id="PTHR11537">
    <property type="entry name" value="VOLTAGE-GATED POTASSIUM CHANNEL"/>
    <property type="match status" value="1"/>
</dbReference>
<dbReference type="InterPro" id="IPR013099">
    <property type="entry name" value="K_chnl_dom"/>
</dbReference>
<organism evidence="10 11">
    <name type="scientific">Iodidimonas gelatinilytica</name>
    <dbReference type="NCBI Taxonomy" id="1236966"/>
    <lineage>
        <taxon>Bacteria</taxon>
        <taxon>Pseudomonadati</taxon>
        <taxon>Pseudomonadota</taxon>
        <taxon>Alphaproteobacteria</taxon>
        <taxon>Iodidimonadales</taxon>
        <taxon>Iodidimonadaceae</taxon>
        <taxon>Iodidimonas</taxon>
    </lineage>
</organism>
<dbReference type="Gene3D" id="1.10.287.70">
    <property type="match status" value="1"/>
</dbReference>
<dbReference type="Gene3D" id="1.20.120.350">
    <property type="entry name" value="Voltage-gated potassium channels. Chain C"/>
    <property type="match status" value="1"/>
</dbReference>
<keyword evidence="4 8" id="KW-1133">Transmembrane helix</keyword>
<comment type="subcellular location">
    <subcellularLocation>
        <location evidence="1">Membrane</location>
        <topology evidence="1">Multi-pass membrane protein</topology>
    </subcellularLocation>
</comment>
<proteinExistence type="predicted"/>
<dbReference type="PANTHER" id="PTHR11537:SF254">
    <property type="entry name" value="POTASSIUM VOLTAGE-GATED CHANNEL PROTEIN SHAB"/>
    <property type="match status" value="1"/>
</dbReference>
<feature type="transmembrane region" description="Helical" evidence="8">
    <location>
        <begin position="38"/>
        <end position="59"/>
    </location>
</feature>
<evidence type="ECO:0000256" key="8">
    <source>
        <dbReference type="SAM" id="Phobius"/>
    </source>
</evidence>
<evidence type="ECO:0000313" key="11">
    <source>
        <dbReference type="Proteomes" id="UP000325187"/>
    </source>
</evidence>
<accession>A0A5A7MYV1</accession>
<feature type="transmembrane region" description="Helical" evidence="8">
    <location>
        <begin position="182"/>
        <end position="201"/>
    </location>
</feature>
<feature type="domain" description="Potassium channel" evidence="9">
    <location>
        <begin position="158"/>
        <end position="231"/>
    </location>
</feature>
<dbReference type="InterPro" id="IPR003938">
    <property type="entry name" value="K_chnl_volt-dep_EAG/ELK/ERG"/>
</dbReference>